<dbReference type="EMBL" id="JBCEZU010000145">
    <property type="protein sequence ID" value="KAK9525161.1"/>
    <property type="molecule type" value="Genomic_DNA"/>
</dbReference>
<feature type="domain" description="Ig-like" evidence="5">
    <location>
        <begin position="293"/>
        <end position="382"/>
    </location>
</feature>
<name>A0AAW1ERX8_ZOAVI</name>
<dbReference type="PANTHER" id="PTHR11481:SF64">
    <property type="entry name" value="FC RECEPTOR-LIKE PROTEIN 4"/>
    <property type="match status" value="1"/>
</dbReference>
<feature type="compositionally biased region" description="Polar residues" evidence="3">
    <location>
        <begin position="416"/>
        <end position="429"/>
    </location>
</feature>
<dbReference type="Gene3D" id="2.60.40.10">
    <property type="entry name" value="Immunoglobulins"/>
    <property type="match status" value="4"/>
</dbReference>
<feature type="domain" description="Ig-like" evidence="5">
    <location>
        <begin position="118"/>
        <end position="182"/>
    </location>
</feature>
<dbReference type="InterPro" id="IPR050488">
    <property type="entry name" value="Ig_Fc_receptor"/>
</dbReference>
<evidence type="ECO:0000259" key="5">
    <source>
        <dbReference type="PROSITE" id="PS50835"/>
    </source>
</evidence>
<dbReference type="GO" id="GO:0009897">
    <property type="term" value="C:external side of plasma membrane"/>
    <property type="evidence" value="ECO:0007669"/>
    <property type="project" value="TreeGrafter"/>
</dbReference>
<reference evidence="6 7" key="1">
    <citation type="journal article" date="2024" name="Genome Biol. Evol.">
        <title>Chromosome-level genome assembly of the viviparous eelpout Zoarces viviparus.</title>
        <authorList>
            <person name="Fuhrmann N."/>
            <person name="Brasseur M.V."/>
            <person name="Bakowski C.E."/>
            <person name="Podsiadlowski L."/>
            <person name="Prost S."/>
            <person name="Krehenwinkel H."/>
            <person name="Mayer C."/>
        </authorList>
    </citation>
    <scope>NUCLEOTIDE SEQUENCE [LARGE SCALE GENOMIC DNA]</scope>
    <source>
        <strain evidence="6">NO-MEL_2022_Ind0_liver</strain>
    </source>
</reference>
<evidence type="ECO:0000256" key="2">
    <source>
        <dbReference type="ARBA" id="ARBA00023157"/>
    </source>
</evidence>
<sequence length="452" mass="49214">MKATLLLLLLVSVGRTSVHSRASVTVAPNKSQFYEYENISVSCEQTSAAGWTAWRYTTDKSFTSVKLSQCGSGWGERTSSTCVIKITKLSDSGVYWCQSRHGDSSNTVNITVISQTEPMLMSPVLPITEGHDVSLSCTTKRNSSNPRASFYRDESFIGTEPEGLMTIRNFSKSHEAAYKCKIGGGFSSPSWLLMEDGSDPVRLSVSPDSSQLLEYDTLSLSCGNASVRGWNVIRSTTSTASEEEISSCAKWGKLTSAGCVIQLTKVPDSATYWCQSPANQRSNSVQITVSDGPVILQSPVLPVMEGHEVTLSCRTKNSSDPRAGFSKDGSFIRTEPEGLMTIQSVSRSDEGLYRCTMSDGESPPSWLFVTDPRGSSSSAAVSTLSWLGVMRHLLVVSPYCVATVLMVSVYRHRPTGRNQPVSMTTSPPSQDDEGLDRAYDDVIADVTTEYRF</sequence>
<protein>
    <recommendedName>
        <fullName evidence="5">Ig-like domain-containing protein</fullName>
    </recommendedName>
</protein>
<dbReference type="InterPro" id="IPR036179">
    <property type="entry name" value="Ig-like_dom_sf"/>
</dbReference>
<feature type="region of interest" description="Disordered" evidence="3">
    <location>
        <begin position="415"/>
        <end position="435"/>
    </location>
</feature>
<dbReference type="InterPro" id="IPR007110">
    <property type="entry name" value="Ig-like_dom"/>
</dbReference>
<proteinExistence type="predicted"/>
<dbReference type="AlphaFoldDB" id="A0AAW1ERX8"/>
<gene>
    <name evidence="6" type="ORF">VZT92_017487</name>
</gene>
<dbReference type="Pfam" id="PF13895">
    <property type="entry name" value="Ig_2"/>
    <property type="match status" value="1"/>
</dbReference>
<keyword evidence="2" id="KW-1015">Disulfide bond</keyword>
<evidence type="ECO:0000256" key="4">
    <source>
        <dbReference type="SAM" id="SignalP"/>
    </source>
</evidence>
<dbReference type="PROSITE" id="PS50835">
    <property type="entry name" value="IG_LIKE"/>
    <property type="match status" value="3"/>
</dbReference>
<dbReference type="GO" id="GO:0007166">
    <property type="term" value="P:cell surface receptor signaling pathway"/>
    <property type="evidence" value="ECO:0007669"/>
    <property type="project" value="TreeGrafter"/>
</dbReference>
<evidence type="ECO:0000313" key="7">
    <source>
        <dbReference type="Proteomes" id="UP001488805"/>
    </source>
</evidence>
<dbReference type="InterPro" id="IPR013783">
    <property type="entry name" value="Ig-like_fold"/>
</dbReference>
<keyword evidence="7" id="KW-1185">Reference proteome</keyword>
<keyword evidence="1 4" id="KW-0732">Signal</keyword>
<comment type="caution">
    <text evidence="6">The sequence shown here is derived from an EMBL/GenBank/DDBJ whole genome shotgun (WGS) entry which is preliminary data.</text>
</comment>
<dbReference type="PANTHER" id="PTHR11481">
    <property type="entry name" value="IMMUNOGLOBULIN FC RECEPTOR"/>
    <property type="match status" value="1"/>
</dbReference>
<dbReference type="InterPro" id="IPR003598">
    <property type="entry name" value="Ig_sub2"/>
</dbReference>
<evidence type="ECO:0000256" key="1">
    <source>
        <dbReference type="ARBA" id="ARBA00022729"/>
    </source>
</evidence>
<feature type="domain" description="Ig-like" evidence="5">
    <location>
        <begin position="22"/>
        <end position="111"/>
    </location>
</feature>
<dbReference type="Proteomes" id="UP001488805">
    <property type="component" value="Unassembled WGS sequence"/>
</dbReference>
<organism evidence="6 7">
    <name type="scientific">Zoarces viviparus</name>
    <name type="common">Viviparous eelpout</name>
    <name type="synonym">Blennius viviparus</name>
    <dbReference type="NCBI Taxonomy" id="48416"/>
    <lineage>
        <taxon>Eukaryota</taxon>
        <taxon>Metazoa</taxon>
        <taxon>Chordata</taxon>
        <taxon>Craniata</taxon>
        <taxon>Vertebrata</taxon>
        <taxon>Euteleostomi</taxon>
        <taxon>Actinopterygii</taxon>
        <taxon>Neopterygii</taxon>
        <taxon>Teleostei</taxon>
        <taxon>Neoteleostei</taxon>
        <taxon>Acanthomorphata</taxon>
        <taxon>Eupercaria</taxon>
        <taxon>Perciformes</taxon>
        <taxon>Cottioidei</taxon>
        <taxon>Zoarcales</taxon>
        <taxon>Zoarcidae</taxon>
        <taxon>Zoarcinae</taxon>
        <taxon>Zoarces</taxon>
    </lineage>
</organism>
<feature type="chain" id="PRO_5043609552" description="Ig-like domain-containing protein" evidence="4">
    <location>
        <begin position="21"/>
        <end position="452"/>
    </location>
</feature>
<dbReference type="GO" id="GO:0006955">
    <property type="term" value="P:immune response"/>
    <property type="evidence" value="ECO:0007669"/>
    <property type="project" value="TreeGrafter"/>
</dbReference>
<feature type="signal peptide" evidence="4">
    <location>
        <begin position="1"/>
        <end position="20"/>
    </location>
</feature>
<dbReference type="GO" id="GO:0004888">
    <property type="term" value="F:transmembrane signaling receptor activity"/>
    <property type="evidence" value="ECO:0007669"/>
    <property type="project" value="TreeGrafter"/>
</dbReference>
<dbReference type="SMART" id="SM00409">
    <property type="entry name" value="IG"/>
    <property type="match status" value="4"/>
</dbReference>
<dbReference type="InterPro" id="IPR003599">
    <property type="entry name" value="Ig_sub"/>
</dbReference>
<accession>A0AAW1ERX8</accession>
<evidence type="ECO:0000313" key="6">
    <source>
        <dbReference type="EMBL" id="KAK9525161.1"/>
    </source>
</evidence>
<dbReference type="SUPFAM" id="SSF48726">
    <property type="entry name" value="Immunoglobulin"/>
    <property type="match status" value="3"/>
</dbReference>
<evidence type="ECO:0000256" key="3">
    <source>
        <dbReference type="SAM" id="MobiDB-lite"/>
    </source>
</evidence>
<dbReference type="SMART" id="SM00408">
    <property type="entry name" value="IGc2"/>
    <property type="match status" value="2"/>
</dbReference>